<dbReference type="Proteomes" id="UP000221394">
    <property type="component" value="Unassembled WGS sequence"/>
</dbReference>
<dbReference type="Pfam" id="PF19650">
    <property type="entry name" value="DUF6153"/>
    <property type="match status" value="1"/>
</dbReference>
<sequence length="151" mass="14913">MGAAALAPTGTRAARLVRVAALRALLAAAIVAGLLSMHGPSALAPPAAAAPDGSAATAITHHAQQSLDAAVSSGAIPGDLNDLCGGCGAAGHVTVATACALGLLLALVVLVVPRAPTRWLPQAARVARRTGPTSHVLRRPPSLHVLCISRT</sequence>
<dbReference type="EMBL" id="PDJH01000001">
    <property type="protein sequence ID" value="PFG37813.1"/>
    <property type="molecule type" value="Genomic_DNA"/>
</dbReference>
<name>A0A2A9EG48_9MICO</name>
<evidence type="ECO:0000313" key="2">
    <source>
        <dbReference type="EMBL" id="PFG37813.1"/>
    </source>
</evidence>
<evidence type="ECO:0000256" key="1">
    <source>
        <dbReference type="SAM" id="Phobius"/>
    </source>
</evidence>
<keyword evidence="1" id="KW-1133">Transmembrane helix</keyword>
<reference evidence="2 3" key="1">
    <citation type="submission" date="2017-10" db="EMBL/GenBank/DDBJ databases">
        <title>Sequencing the genomes of 1000 actinobacteria strains.</title>
        <authorList>
            <person name="Klenk H.-P."/>
        </authorList>
    </citation>
    <scope>NUCLEOTIDE SEQUENCE [LARGE SCALE GENOMIC DNA]</scope>
    <source>
        <strain evidence="2 3">DSM 21574</strain>
    </source>
</reference>
<accession>A0A2A9EG48</accession>
<comment type="caution">
    <text evidence="2">The sequence shown here is derived from an EMBL/GenBank/DDBJ whole genome shotgun (WGS) entry which is preliminary data.</text>
</comment>
<keyword evidence="1" id="KW-0472">Membrane</keyword>
<dbReference type="RefSeq" id="WP_098458807.1">
    <property type="nucleotide sequence ID" value="NZ_PDJH01000001.1"/>
</dbReference>
<dbReference type="AlphaFoldDB" id="A0A2A9EG48"/>
<organism evidence="2 3">
    <name type="scientific">Flavimobilis soli</name>
    <dbReference type="NCBI Taxonomy" id="442709"/>
    <lineage>
        <taxon>Bacteria</taxon>
        <taxon>Bacillati</taxon>
        <taxon>Actinomycetota</taxon>
        <taxon>Actinomycetes</taxon>
        <taxon>Micrococcales</taxon>
        <taxon>Jonesiaceae</taxon>
        <taxon>Flavimobilis</taxon>
    </lineage>
</organism>
<keyword evidence="3" id="KW-1185">Reference proteome</keyword>
<gene>
    <name evidence="2" type="ORF">ATL41_2590</name>
</gene>
<dbReference type="InterPro" id="IPR046151">
    <property type="entry name" value="DUF6153"/>
</dbReference>
<evidence type="ECO:0000313" key="3">
    <source>
        <dbReference type="Proteomes" id="UP000221394"/>
    </source>
</evidence>
<proteinExistence type="predicted"/>
<protein>
    <submittedName>
        <fullName evidence="2">Uncharacterized protein</fullName>
    </submittedName>
</protein>
<keyword evidence="1" id="KW-0812">Transmembrane</keyword>
<feature type="transmembrane region" description="Helical" evidence="1">
    <location>
        <begin position="89"/>
        <end position="112"/>
    </location>
</feature>